<accession>A0A1L7AEM8</accession>
<sequence>MTEPRIAVLVPCRDEEAAVGEVVRGFRAALPGATVYVYDNNSTDRTREVAAAAGAVVRSESQPGKGSVVRRMFADIEADAYVLVDGDGTYDASAAPEMVRRLLEERLDMVTAIRVDESVGAYRPGHRFGNLMLTGMVRLVFGDRITDMLSGYRTFSRRFVKSFPALAHGFETETEFTVHALELHLPVGELPTPYRERPAGSASKLHTIRDGIRILGTIAALVRRERPLPFFGGLAALLLLLAALLMVPVLETYLQTGLVPRMPSFLASVGLTILAWLSIACGLILDTVTQGRREAKRMAYLSIPSRY</sequence>
<feature type="transmembrane region" description="Helical" evidence="1">
    <location>
        <begin position="265"/>
        <end position="288"/>
    </location>
</feature>
<dbReference type="PANTHER" id="PTHR48090:SF7">
    <property type="entry name" value="RFBJ PROTEIN"/>
    <property type="match status" value="1"/>
</dbReference>
<evidence type="ECO:0000313" key="5">
    <source>
        <dbReference type="Proteomes" id="UP000185494"/>
    </source>
</evidence>
<reference evidence="4 6" key="2">
    <citation type="journal article" date="2019" name="Microb. Pathog.">
        <title>Comparison of VITEK 2, MALDI-TOF MS, 16S rRNA gene sequencing, and whole-genome sequencing for identification of Roseomonas mucosa.</title>
        <authorList>
            <person name="Rudolph W.W."/>
            <person name="Gunzer F."/>
            <person name="Trauth M."/>
            <person name="Bunk B."/>
            <person name="Bigge R."/>
            <person name="Schrottner P."/>
        </authorList>
    </citation>
    <scope>NUCLEOTIDE SEQUENCE [LARGE SCALE GENOMIC DNA]</scope>
    <source>
        <strain evidence="4 6">DSM 103800</strain>
    </source>
</reference>
<dbReference type="InterPro" id="IPR050256">
    <property type="entry name" value="Glycosyltransferase_2"/>
</dbReference>
<dbReference type="AlphaFoldDB" id="A0A1L7AEM8"/>
<reference evidence="4" key="3">
    <citation type="submission" date="2023-09" db="EMBL/GenBank/DDBJ databases">
        <authorList>
            <person name="Schober I."/>
            <person name="Bunk B."/>
        </authorList>
    </citation>
    <scope>NUCLEOTIDE SEQUENCE</scope>
    <source>
        <strain evidence="4">DSM 103800</strain>
    </source>
</reference>
<dbReference type="KEGG" id="rgi:RGI145_09245"/>
<dbReference type="Gene3D" id="3.90.550.10">
    <property type="entry name" value="Spore Coat Polysaccharide Biosynthesis Protein SpsA, Chain A"/>
    <property type="match status" value="1"/>
</dbReference>
<feature type="domain" description="Glycosyltransferase 2-like" evidence="2">
    <location>
        <begin position="8"/>
        <end position="160"/>
    </location>
</feature>
<reference evidence="3 5" key="1">
    <citation type="submission" date="2016-05" db="EMBL/GenBank/DDBJ databases">
        <title>Complete Genome and Methylome Analysis of Psychrotrophic Bacterial Isolates from Antarctic Lake Untersee.</title>
        <authorList>
            <person name="Fomenkov A."/>
            <person name="Akimov V.N."/>
            <person name="Vasilyeva L.V."/>
            <person name="Andersen D."/>
            <person name="Vincze T."/>
            <person name="Roberts R.J."/>
        </authorList>
    </citation>
    <scope>NUCLEOTIDE SEQUENCE [LARGE SCALE GENOMIC DNA]</scope>
    <source>
        <strain evidence="3 5">U14-5</strain>
    </source>
</reference>
<keyword evidence="6" id="KW-1185">Reference proteome</keyword>
<dbReference type="EMBL" id="CP015583">
    <property type="protein sequence ID" value="APT57257.1"/>
    <property type="molecule type" value="Genomic_DNA"/>
</dbReference>
<dbReference type="EC" id="2.4.-.-" evidence="4"/>
<keyword evidence="1" id="KW-0812">Transmembrane</keyword>
<dbReference type="PANTHER" id="PTHR48090">
    <property type="entry name" value="UNDECAPRENYL-PHOSPHATE 4-DEOXY-4-FORMAMIDO-L-ARABINOSE TRANSFERASE-RELATED"/>
    <property type="match status" value="1"/>
</dbReference>
<dbReference type="STRING" id="257708.RGI145_09245"/>
<gene>
    <name evidence="3" type="ORF">RGI145_09245</name>
    <name evidence="4" type="ORF">RQ831_10775</name>
</gene>
<proteinExistence type="predicted"/>
<keyword evidence="4" id="KW-0328">Glycosyltransferase</keyword>
<dbReference type="CDD" id="cd04179">
    <property type="entry name" value="DPM_DPG-synthase_like"/>
    <property type="match status" value="1"/>
</dbReference>
<evidence type="ECO:0000259" key="2">
    <source>
        <dbReference type="Pfam" id="PF00535"/>
    </source>
</evidence>
<protein>
    <submittedName>
        <fullName evidence="3">Glycosyl transferase</fullName>
    </submittedName>
    <submittedName>
        <fullName evidence="4">Glycosyltransferase</fullName>
        <ecNumber evidence="4">2.4.-.-</ecNumber>
    </submittedName>
</protein>
<evidence type="ECO:0000256" key="1">
    <source>
        <dbReference type="SAM" id="Phobius"/>
    </source>
</evidence>
<dbReference type="Proteomes" id="UP000185494">
    <property type="component" value="Chromosome 1"/>
</dbReference>
<dbReference type="Pfam" id="PF00535">
    <property type="entry name" value="Glycos_transf_2"/>
    <property type="match status" value="1"/>
</dbReference>
<evidence type="ECO:0000313" key="4">
    <source>
        <dbReference type="EMBL" id="MDT8331539.1"/>
    </source>
</evidence>
<keyword evidence="3" id="KW-0808">Transferase</keyword>
<name>A0A1L7AEM8_9PROT</name>
<evidence type="ECO:0000313" key="3">
    <source>
        <dbReference type="EMBL" id="APT57257.1"/>
    </source>
</evidence>
<dbReference type="Proteomes" id="UP001258945">
    <property type="component" value="Unassembled WGS sequence"/>
</dbReference>
<dbReference type="eggNOG" id="COG0463">
    <property type="taxonomic scope" value="Bacteria"/>
</dbReference>
<dbReference type="SUPFAM" id="SSF53448">
    <property type="entry name" value="Nucleotide-diphospho-sugar transferases"/>
    <property type="match status" value="1"/>
</dbReference>
<dbReference type="RefSeq" id="WP_075798144.1">
    <property type="nucleotide sequence ID" value="NZ_CP015583.1"/>
</dbReference>
<dbReference type="InterPro" id="IPR001173">
    <property type="entry name" value="Glyco_trans_2-like"/>
</dbReference>
<dbReference type="GO" id="GO:0016757">
    <property type="term" value="F:glycosyltransferase activity"/>
    <property type="evidence" value="ECO:0007669"/>
    <property type="project" value="UniProtKB-KW"/>
</dbReference>
<keyword evidence="1" id="KW-0472">Membrane</keyword>
<feature type="transmembrane region" description="Helical" evidence="1">
    <location>
        <begin position="228"/>
        <end position="250"/>
    </location>
</feature>
<evidence type="ECO:0000313" key="6">
    <source>
        <dbReference type="Proteomes" id="UP001258945"/>
    </source>
</evidence>
<organism evidence="3 5">
    <name type="scientific">Roseomonas gilardii</name>
    <dbReference type="NCBI Taxonomy" id="257708"/>
    <lineage>
        <taxon>Bacteria</taxon>
        <taxon>Pseudomonadati</taxon>
        <taxon>Pseudomonadota</taxon>
        <taxon>Alphaproteobacteria</taxon>
        <taxon>Acetobacterales</taxon>
        <taxon>Roseomonadaceae</taxon>
        <taxon>Roseomonas</taxon>
    </lineage>
</organism>
<dbReference type="InterPro" id="IPR029044">
    <property type="entry name" value="Nucleotide-diphossugar_trans"/>
</dbReference>
<dbReference type="EMBL" id="JAVVDO010000015">
    <property type="protein sequence ID" value="MDT8331539.1"/>
    <property type="molecule type" value="Genomic_DNA"/>
</dbReference>
<keyword evidence="1" id="KW-1133">Transmembrane helix</keyword>